<evidence type="ECO:0000313" key="1">
    <source>
        <dbReference type="EMBL" id="ANA85574.1"/>
    </source>
</evidence>
<proteinExistence type="predicted"/>
<reference evidence="1 2" key="1">
    <citation type="submission" date="2016-03" db="EMBL/GenBank/DDBJ databases">
        <authorList>
            <person name="Stanton A.J."/>
            <person name="Montgomery M.T."/>
            <person name="Guerrero C.A."/>
            <person name="Mavrich T.N."/>
            <person name="Pope W.H."/>
            <person name="Garlena R.A."/>
            <person name="Russell D.A."/>
            <person name="Jacobs-Sera D."/>
            <person name="Hendrix R.W."/>
            <person name="Hatfull G.F."/>
        </authorList>
    </citation>
    <scope>NUCLEOTIDE SEQUENCE [LARGE SCALE GENOMIC DNA]</scope>
</reference>
<accession>A0A160DFH3</accession>
<dbReference type="KEGG" id="vg:28800200"/>
<sequence>MTTNYDEAGATFEDLALALRANFIDYENFPVSGSMIVEVQNGFGRIELPRGKRGPEGQPGRAAAPFDSVRAIASASNLPANPSESQKRTAYVARDTGMMHAWDDEAGAFGEVGLFRGAPGDRGPVAMILPGNVTATAPGSEPTHSFEDIGNGRYLYHVTIPRGEQGPDGDEGPPGPAAAITKAQDYNEASGTPAVGSVLRYGSLNKWEPAPYYQEVGPFRPDAAAYTEHNEIVGTLAPERTVVTLNVPGQTFPWRPRAFAGCHVAGPVDGDMALEVRIGGPAGALVARGIEYQANDQYVTTVPNFSGSAPETTVVPANTDVTLYMVMKRISGVAPWKQRKANASLEVWCVPVLDGSPAGAFPAGADFDGGEL</sequence>
<keyword evidence="2" id="KW-1185">Reference proteome</keyword>
<dbReference type="EMBL" id="KU998237">
    <property type="protein sequence ID" value="ANA85574.1"/>
    <property type="molecule type" value="Genomic_DNA"/>
</dbReference>
<protein>
    <submittedName>
        <fullName evidence="1">Minor tail protein</fullName>
    </submittedName>
</protein>
<dbReference type="Proteomes" id="UP000202306">
    <property type="component" value="Segment"/>
</dbReference>
<dbReference type="OrthoDB" id="6338at10239"/>
<dbReference type="RefSeq" id="YP_009273959.1">
    <property type="nucleotide sequence ID" value="NC_030911.1"/>
</dbReference>
<name>A0A160DFH3_9CAUD</name>
<gene>
    <name evidence="1" type="primary">26</name>
    <name evidence="1" type="ORF">PBI_VENDETTA_26</name>
</gene>
<organism evidence="1 2">
    <name type="scientific">Gordonia phage Vendetta</name>
    <dbReference type="NCBI Taxonomy" id="1838082"/>
    <lineage>
        <taxon>Viruses</taxon>
        <taxon>Duplodnaviria</taxon>
        <taxon>Heunggongvirae</taxon>
        <taxon>Uroviricota</taxon>
        <taxon>Caudoviricetes</taxon>
        <taxon>Ruthgordonvirinae</taxon>
        <taxon>Vendettavirus</taxon>
        <taxon>Vendettavirus vendetta</taxon>
    </lineage>
</organism>
<evidence type="ECO:0000313" key="2">
    <source>
        <dbReference type="Proteomes" id="UP000202306"/>
    </source>
</evidence>
<dbReference type="GeneID" id="28800200"/>